<evidence type="ECO:0000313" key="5">
    <source>
        <dbReference type="Proteomes" id="UP000327013"/>
    </source>
</evidence>
<dbReference type="GO" id="GO:0005524">
    <property type="term" value="F:ATP binding"/>
    <property type="evidence" value="ECO:0007669"/>
    <property type="project" value="UniProtKB-KW"/>
</dbReference>
<protein>
    <recommendedName>
        <fullName evidence="3">Protein kinase domain-containing protein</fullName>
    </recommendedName>
</protein>
<dbReference type="PROSITE" id="PS50011">
    <property type="entry name" value="PROTEIN_KINASE_DOM"/>
    <property type="match status" value="1"/>
</dbReference>
<dbReference type="PANTHER" id="PTHR27001">
    <property type="entry name" value="OS01G0253100 PROTEIN"/>
    <property type="match status" value="1"/>
</dbReference>
<sequence>MNLQVRGTGTFKISFVSDDGEDRIDHQLVVNDHSEISIVITKVKPKGQYPKLAYGSISLEDVPIFNYAAVSQASTSREGGNLMTSELHGERENLKEVVLPRKDQTFLPYKISSSVKSCANFVLRLPVQLSGESRVLIKRFKGDCGAILEAEKASAVSMHHKNILRMIAYHKTENSSVLVFPFAARWNLDKNLPGPVVHGELIPSNIFLRHDLRPLISGFGQARWLHLRQALHITHDRCRLKDFFGQETMTQVKCDVLSFGVLLLRLFCRRSAPEDDRTLIEWARPFLLKGTYPDLLGEDHSEDVDPHGIYTIFSAAEKCTKTRPDSRPCMSEVISILKGHKFCDMDNLHCLKQEDESDHEEDRRKKLKKNAESIYEIITYCQGRRNLENIY</sequence>
<dbReference type="InterPro" id="IPR011009">
    <property type="entry name" value="Kinase-like_dom_sf"/>
</dbReference>
<evidence type="ECO:0000256" key="1">
    <source>
        <dbReference type="ARBA" id="ARBA00022741"/>
    </source>
</evidence>
<evidence type="ECO:0000256" key="2">
    <source>
        <dbReference type="ARBA" id="ARBA00022840"/>
    </source>
</evidence>
<dbReference type="GO" id="GO:0004672">
    <property type="term" value="F:protein kinase activity"/>
    <property type="evidence" value="ECO:0007669"/>
    <property type="project" value="InterPro"/>
</dbReference>
<feature type="domain" description="Protein kinase" evidence="3">
    <location>
        <begin position="1"/>
        <end position="343"/>
    </location>
</feature>
<evidence type="ECO:0000313" key="4">
    <source>
        <dbReference type="EMBL" id="KAE8009440.1"/>
    </source>
</evidence>
<accession>A0A5N6QT05</accession>
<dbReference type="SMART" id="SM00220">
    <property type="entry name" value="S_TKc"/>
    <property type="match status" value="1"/>
</dbReference>
<dbReference type="Gene3D" id="1.10.510.10">
    <property type="entry name" value="Transferase(Phosphotransferase) domain 1"/>
    <property type="match status" value="1"/>
</dbReference>
<keyword evidence="2" id="KW-0067">ATP-binding</keyword>
<reference evidence="4 5" key="1">
    <citation type="submission" date="2019-06" db="EMBL/GenBank/DDBJ databases">
        <title>A chromosomal-level reference genome of Carpinus fangiana (Coryloideae, Betulaceae).</title>
        <authorList>
            <person name="Yang X."/>
            <person name="Wang Z."/>
            <person name="Zhang L."/>
            <person name="Hao G."/>
            <person name="Liu J."/>
            <person name="Yang Y."/>
        </authorList>
    </citation>
    <scope>NUCLEOTIDE SEQUENCE [LARGE SCALE GENOMIC DNA]</scope>
    <source>
        <strain evidence="4">Cfa_2016G</strain>
        <tissue evidence="4">Leaf</tissue>
    </source>
</reference>
<dbReference type="InterPro" id="IPR000719">
    <property type="entry name" value="Prot_kinase_dom"/>
</dbReference>
<dbReference type="OrthoDB" id="1528077at2759"/>
<dbReference type="PANTHER" id="PTHR27001:SF801">
    <property type="entry name" value="INACTIVE PROTEIN KINASE SELMODRAFT_444075-LIKE"/>
    <property type="match status" value="1"/>
</dbReference>
<dbReference type="Proteomes" id="UP000327013">
    <property type="component" value="Chromosome 2"/>
</dbReference>
<dbReference type="EMBL" id="CM017322">
    <property type="protein sequence ID" value="KAE8009440.1"/>
    <property type="molecule type" value="Genomic_DNA"/>
</dbReference>
<organism evidence="4 5">
    <name type="scientific">Carpinus fangiana</name>
    <dbReference type="NCBI Taxonomy" id="176857"/>
    <lineage>
        <taxon>Eukaryota</taxon>
        <taxon>Viridiplantae</taxon>
        <taxon>Streptophyta</taxon>
        <taxon>Embryophyta</taxon>
        <taxon>Tracheophyta</taxon>
        <taxon>Spermatophyta</taxon>
        <taxon>Magnoliopsida</taxon>
        <taxon>eudicotyledons</taxon>
        <taxon>Gunneridae</taxon>
        <taxon>Pentapetalae</taxon>
        <taxon>rosids</taxon>
        <taxon>fabids</taxon>
        <taxon>Fagales</taxon>
        <taxon>Betulaceae</taxon>
        <taxon>Carpinus</taxon>
    </lineage>
</organism>
<proteinExistence type="predicted"/>
<keyword evidence="1" id="KW-0547">Nucleotide-binding</keyword>
<name>A0A5N6QT05_9ROSI</name>
<keyword evidence="5" id="KW-1185">Reference proteome</keyword>
<gene>
    <name evidence="4" type="ORF">FH972_005877</name>
</gene>
<evidence type="ECO:0000259" key="3">
    <source>
        <dbReference type="PROSITE" id="PS50011"/>
    </source>
</evidence>
<dbReference type="SUPFAM" id="SSF56112">
    <property type="entry name" value="Protein kinase-like (PK-like)"/>
    <property type="match status" value="1"/>
</dbReference>
<dbReference type="AlphaFoldDB" id="A0A5N6QT05"/>
<dbReference type="GO" id="GO:0005886">
    <property type="term" value="C:plasma membrane"/>
    <property type="evidence" value="ECO:0007669"/>
    <property type="project" value="TreeGrafter"/>
</dbReference>